<dbReference type="SUPFAM" id="SSF49367">
    <property type="entry name" value="Superoxide reductase-like"/>
    <property type="match status" value="1"/>
</dbReference>
<dbReference type="Pfam" id="PF01880">
    <property type="entry name" value="Desulfoferrodox"/>
    <property type="match status" value="1"/>
</dbReference>
<keyword evidence="1" id="KW-0472">Membrane</keyword>
<accession>D9PH31</accession>
<feature type="domain" description="Desulfoferrodoxin ferrous iron-binding" evidence="2">
    <location>
        <begin position="41"/>
        <end position="123"/>
    </location>
</feature>
<evidence type="ECO:0000313" key="3">
    <source>
        <dbReference type="EMBL" id="EFK97133.1"/>
    </source>
</evidence>
<sequence length="135" mass="14681">MSLQEGEGEMKAIRIIGILAVALGIAIFISVPAWANKAETKIEAPESADKGSEINIKVTVIHSANNFFHYTEWLWVQVNGKEIAKWEYSSGSRPEGGTFTKEIKFKVDGDLDIKCKASCNIHGSANDAVAKVTAK</sequence>
<keyword evidence="1" id="KW-0812">Transmembrane</keyword>
<dbReference type="InterPro" id="IPR002742">
    <property type="entry name" value="Desulfoferrodoxin_Fe-bd_dom"/>
</dbReference>
<dbReference type="EMBL" id="ADZX01000351">
    <property type="protein sequence ID" value="EFK97133.1"/>
    <property type="molecule type" value="Genomic_DNA"/>
</dbReference>
<comment type="caution">
    <text evidence="3">The sequence shown here is derived from an EMBL/GenBank/DDBJ whole genome shotgun (WGS) entry which is preliminary data.</text>
</comment>
<reference evidence="3" key="2">
    <citation type="journal article" date="2011" name="Microb. Ecol.">
        <title>Taxonomic and Functional Metagenomic Profiling of the Microbial Community in the Anoxic Sediment of a Sub-saline Shallow Lake (Laguna de Carrizo, Central Spain).</title>
        <authorList>
            <person name="Ferrer M."/>
            <person name="Guazzaroni M.E."/>
            <person name="Richter M."/>
            <person name="Garcia-Salamanca A."/>
            <person name="Yarza P."/>
            <person name="Suarez-Suarez A."/>
            <person name="Solano J."/>
            <person name="Alcaide M."/>
            <person name="van Dillewijn P."/>
            <person name="Molina-Henares M.A."/>
            <person name="Lopez-Cortes N."/>
            <person name="Al-Ramahi Y."/>
            <person name="Guerrero C."/>
            <person name="Acosta A."/>
            <person name="de Eugenio L.I."/>
            <person name="Martinez V."/>
            <person name="Marques S."/>
            <person name="Rojo F."/>
            <person name="Santero E."/>
            <person name="Genilloud O."/>
            <person name="Perez-Perez J."/>
            <person name="Rossello-Mora R."/>
            <person name="Ramos J.L."/>
        </authorList>
    </citation>
    <scope>NUCLEOTIDE SEQUENCE</scope>
</reference>
<name>D9PH31_9ZZZZ</name>
<feature type="transmembrane region" description="Helical" evidence="1">
    <location>
        <begin position="12"/>
        <end position="35"/>
    </location>
</feature>
<organism evidence="3">
    <name type="scientific">sediment metagenome</name>
    <dbReference type="NCBI Taxonomy" id="749907"/>
    <lineage>
        <taxon>unclassified sequences</taxon>
        <taxon>metagenomes</taxon>
        <taxon>ecological metagenomes</taxon>
    </lineage>
</organism>
<gene>
    <name evidence="3" type="ORF">LDC_0830</name>
</gene>
<dbReference type="GO" id="GO:0005506">
    <property type="term" value="F:iron ion binding"/>
    <property type="evidence" value="ECO:0007669"/>
    <property type="project" value="InterPro"/>
</dbReference>
<evidence type="ECO:0000256" key="1">
    <source>
        <dbReference type="SAM" id="Phobius"/>
    </source>
</evidence>
<dbReference type="AlphaFoldDB" id="D9PH31"/>
<proteinExistence type="predicted"/>
<dbReference type="Gene3D" id="2.60.40.730">
    <property type="entry name" value="SOR catalytic domain"/>
    <property type="match status" value="1"/>
</dbReference>
<dbReference type="InterPro" id="IPR036073">
    <property type="entry name" value="Desulfoferrodoxin_Fe-bd_dom_sf"/>
</dbReference>
<keyword evidence="1" id="KW-1133">Transmembrane helix</keyword>
<evidence type="ECO:0000259" key="2">
    <source>
        <dbReference type="Pfam" id="PF01880"/>
    </source>
</evidence>
<dbReference type="GO" id="GO:0016491">
    <property type="term" value="F:oxidoreductase activity"/>
    <property type="evidence" value="ECO:0007669"/>
    <property type="project" value="InterPro"/>
</dbReference>
<protein>
    <submittedName>
        <fullName evidence="3">Secreted protein</fullName>
    </submittedName>
</protein>
<reference evidence="3" key="1">
    <citation type="submission" date="2010-07" db="EMBL/GenBank/DDBJ databases">
        <authorList>
            <consortium name="CONSOLIDER consortium CSD2007-00005"/>
            <person name="Guazzaroni M.-E."/>
            <person name="Richter M."/>
            <person name="Garcia-Salamanca A."/>
            <person name="Yarza P."/>
            <person name="Ferrer M."/>
        </authorList>
    </citation>
    <scope>NUCLEOTIDE SEQUENCE</scope>
</reference>